<keyword evidence="3" id="KW-1185">Reference proteome</keyword>
<name>A0ABD0LQK7_9CAEN</name>
<proteinExistence type="predicted"/>
<reference evidence="2 3" key="1">
    <citation type="journal article" date="2023" name="Sci. Data">
        <title>Genome assembly of the Korean intertidal mud-creeper Batillaria attramentaria.</title>
        <authorList>
            <person name="Patra A.K."/>
            <person name="Ho P.T."/>
            <person name="Jun S."/>
            <person name="Lee S.J."/>
            <person name="Kim Y."/>
            <person name="Won Y.J."/>
        </authorList>
    </citation>
    <scope>NUCLEOTIDE SEQUENCE [LARGE SCALE GENOMIC DNA]</scope>
    <source>
        <strain evidence="2">Wonlab-2016</strain>
    </source>
</reference>
<evidence type="ECO:0000313" key="3">
    <source>
        <dbReference type="Proteomes" id="UP001519460"/>
    </source>
</evidence>
<dbReference type="Proteomes" id="UP001519460">
    <property type="component" value="Unassembled WGS sequence"/>
</dbReference>
<protein>
    <submittedName>
        <fullName evidence="2">Uncharacterized protein</fullName>
    </submittedName>
</protein>
<dbReference type="EMBL" id="JACVVK020000031">
    <property type="protein sequence ID" value="KAK7501436.1"/>
    <property type="molecule type" value="Genomic_DNA"/>
</dbReference>
<feature type="region of interest" description="Disordered" evidence="1">
    <location>
        <begin position="1"/>
        <end position="63"/>
    </location>
</feature>
<feature type="non-terminal residue" evidence="2">
    <location>
        <position position="63"/>
    </location>
</feature>
<organism evidence="2 3">
    <name type="scientific">Batillaria attramentaria</name>
    <dbReference type="NCBI Taxonomy" id="370345"/>
    <lineage>
        <taxon>Eukaryota</taxon>
        <taxon>Metazoa</taxon>
        <taxon>Spiralia</taxon>
        <taxon>Lophotrochozoa</taxon>
        <taxon>Mollusca</taxon>
        <taxon>Gastropoda</taxon>
        <taxon>Caenogastropoda</taxon>
        <taxon>Sorbeoconcha</taxon>
        <taxon>Cerithioidea</taxon>
        <taxon>Batillariidae</taxon>
        <taxon>Batillaria</taxon>
    </lineage>
</organism>
<comment type="caution">
    <text evidence="2">The sequence shown here is derived from an EMBL/GenBank/DDBJ whole genome shotgun (WGS) entry which is preliminary data.</text>
</comment>
<feature type="compositionally biased region" description="Basic and acidic residues" evidence="1">
    <location>
        <begin position="48"/>
        <end position="57"/>
    </location>
</feature>
<evidence type="ECO:0000256" key="1">
    <source>
        <dbReference type="SAM" id="MobiDB-lite"/>
    </source>
</evidence>
<dbReference type="AlphaFoldDB" id="A0ABD0LQK7"/>
<accession>A0ABD0LQK7</accession>
<gene>
    <name evidence="2" type="ORF">BaRGS_00007240</name>
</gene>
<sequence length="63" mass="6962">MSAPCFRDPPGRPHDPATFLQEGNLIEGTTVDSGVVRGSGKQRRQREKRNVERRAAGDCRCPP</sequence>
<evidence type="ECO:0000313" key="2">
    <source>
        <dbReference type="EMBL" id="KAK7501436.1"/>
    </source>
</evidence>